<feature type="binding site" evidence="6">
    <location>
        <position position="373"/>
    </location>
    <ligand>
        <name>GTP</name>
        <dbReference type="ChEBI" id="CHEBI:37565"/>
    </ligand>
</feature>
<evidence type="ECO:0000256" key="6">
    <source>
        <dbReference type="PIRSR" id="PIRSR601019-1"/>
    </source>
</evidence>
<dbReference type="AlphaFoldDB" id="A0A1Y2BQB0"/>
<organism evidence="9 10">
    <name type="scientific">Rhizoclosmatium globosum</name>
    <dbReference type="NCBI Taxonomy" id="329046"/>
    <lineage>
        <taxon>Eukaryota</taxon>
        <taxon>Fungi</taxon>
        <taxon>Fungi incertae sedis</taxon>
        <taxon>Chytridiomycota</taxon>
        <taxon>Chytridiomycota incertae sedis</taxon>
        <taxon>Chytridiomycetes</taxon>
        <taxon>Chytridiales</taxon>
        <taxon>Chytriomycetaceae</taxon>
        <taxon>Rhizoclosmatium</taxon>
    </lineage>
</organism>
<dbReference type="Pfam" id="PF00503">
    <property type="entry name" value="G-alpha"/>
    <property type="match status" value="1"/>
</dbReference>
<dbReference type="SUPFAM" id="SSF52540">
    <property type="entry name" value="P-loop containing nucleoside triphosphate hydrolases"/>
    <property type="match status" value="1"/>
</dbReference>
<evidence type="ECO:0000256" key="3">
    <source>
        <dbReference type="ARBA" id="ARBA00022741"/>
    </source>
</evidence>
<gene>
    <name evidence="9" type="ORF">BCR33DRAFT_721840</name>
</gene>
<dbReference type="GO" id="GO:0005525">
    <property type="term" value="F:GTP binding"/>
    <property type="evidence" value="ECO:0007669"/>
    <property type="project" value="UniProtKB-KW"/>
</dbReference>
<dbReference type="FunFam" id="3.40.50.300:FF:000051">
    <property type="entry name" value="Guanine nucleotide-binding protein subunit alpha"/>
    <property type="match status" value="1"/>
</dbReference>
<dbReference type="GO" id="GO:0005834">
    <property type="term" value="C:heterotrimeric G-protein complex"/>
    <property type="evidence" value="ECO:0007669"/>
    <property type="project" value="TreeGrafter"/>
</dbReference>
<evidence type="ECO:0000256" key="8">
    <source>
        <dbReference type="SAM" id="MobiDB-lite"/>
    </source>
</evidence>
<keyword evidence="4 6" id="KW-0342">GTP-binding</keyword>
<name>A0A1Y2BQB0_9FUNG</name>
<evidence type="ECO:0000256" key="5">
    <source>
        <dbReference type="ARBA" id="ARBA00023224"/>
    </source>
</evidence>
<keyword evidence="5" id="KW-0807">Transducer</keyword>
<proteinExistence type="inferred from homology"/>
<reference evidence="9 10" key="1">
    <citation type="submission" date="2016-07" db="EMBL/GenBank/DDBJ databases">
        <title>Pervasive Adenine N6-methylation of Active Genes in Fungi.</title>
        <authorList>
            <consortium name="DOE Joint Genome Institute"/>
            <person name="Mondo S.J."/>
            <person name="Dannebaum R.O."/>
            <person name="Kuo R.C."/>
            <person name="Labutti K."/>
            <person name="Haridas S."/>
            <person name="Kuo A."/>
            <person name="Salamov A."/>
            <person name="Ahrendt S.R."/>
            <person name="Lipzen A."/>
            <person name="Sullivan W."/>
            <person name="Andreopoulos W.B."/>
            <person name="Clum A."/>
            <person name="Lindquist E."/>
            <person name="Daum C."/>
            <person name="Ramamoorthy G.K."/>
            <person name="Gryganskyi A."/>
            <person name="Culley D."/>
            <person name="Magnuson J.K."/>
            <person name="James T.Y."/>
            <person name="O'Malley M.A."/>
            <person name="Stajich J.E."/>
            <person name="Spatafora J.W."/>
            <person name="Visel A."/>
            <person name="Grigoriev I.V."/>
        </authorList>
    </citation>
    <scope>NUCLEOTIDE SEQUENCE [LARGE SCALE GENOMIC DNA]</scope>
    <source>
        <strain evidence="9 10">JEL800</strain>
    </source>
</reference>
<keyword evidence="7" id="KW-0460">Magnesium</keyword>
<feature type="binding site" evidence="6">
    <location>
        <begin position="198"/>
        <end position="199"/>
    </location>
    <ligand>
        <name>GTP</name>
        <dbReference type="ChEBI" id="CHEBI:37565"/>
    </ligand>
</feature>
<dbReference type="InterPro" id="IPR011025">
    <property type="entry name" value="GproteinA_insert"/>
</dbReference>
<dbReference type="PANTHER" id="PTHR10218">
    <property type="entry name" value="GTP-BINDING PROTEIN ALPHA SUBUNIT"/>
    <property type="match status" value="1"/>
</dbReference>
<evidence type="ECO:0000313" key="9">
    <source>
        <dbReference type="EMBL" id="ORY36928.1"/>
    </source>
</evidence>
<keyword evidence="2 7" id="KW-0479">Metal-binding</keyword>
<dbReference type="GO" id="GO:0046872">
    <property type="term" value="F:metal ion binding"/>
    <property type="evidence" value="ECO:0007669"/>
    <property type="project" value="UniProtKB-KW"/>
</dbReference>
<dbReference type="STRING" id="329046.A0A1Y2BQB0"/>
<dbReference type="CDD" id="cd00066">
    <property type="entry name" value="G-alpha"/>
    <property type="match status" value="1"/>
</dbReference>
<keyword evidence="10" id="KW-1185">Reference proteome</keyword>
<dbReference type="GO" id="GO:0007188">
    <property type="term" value="P:adenylate cyclase-modulating G protein-coupled receptor signaling pathway"/>
    <property type="evidence" value="ECO:0007669"/>
    <property type="project" value="TreeGrafter"/>
</dbReference>
<dbReference type="EMBL" id="MCGO01000053">
    <property type="protein sequence ID" value="ORY36928.1"/>
    <property type="molecule type" value="Genomic_DNA"/>
</dbReference>
<dbReference type="PROSITE" id="PS51882">
    <property type="entry name" value="G_ALPHA"/>
    <property type="match status" value="1"/>
</dbReference>
<evidence type="ECO:0000256" key="2">
    <source>
        <dbReference type="ARBA" id="ARBA00022723"/>
    </source>
</evidence>
<feature type="compositionally biased region" description="Polar residues" evidence="8">
    <location>
        <begin position="57"/>
        <end position="71"/>
    </location>
</feature>
<feature type="binding site" evidence="6">
    <location>
        <begin position="223"/>
        <end position="229"/>
    </location>
    <ligand>
        <name>GTP</name>
        <dbReference type="ChEBI" id="CHEBI:37565"/>
    </ligand>
</feature>
<dbReference type="PANTHER" id="PTHR10218:SF302">
    <property type="entry name" value="GUANINE NUCLEOTIDE-BINDING PROTEIN ALPHA-5 SUBUNIT"/>
    <property type="match status" value="1"/>
</dbReference>
<comment type="similarity">
    <text evidence="1">Belongs to the G-alpha family. G(q) subfamily.</text>
</comment>
<comment type="caution">
    <text evidence="9">The sequence shown here is derived from an EMBL/GenBank/DDBJ whole genome shotgun (WGS) entry which is preliminary data.</text>
</comment>
<evidence type="ECO:0000256" key="4">
    <source>
        <dbReference type="ARBA" id="ARBA00023134"/>
    </source>
</evidence>
<feature type="region of interest" description="Disordered" evidence="8">
    <location>
        <begin position="50"/>
        <end position="74"/>
    </location>
</feature>
<dbReference type="SUPFAM" id="SSF47895">
    <property type="entry name" value="Transducin (alpha subunit), insertion domain"/>
    <property type="match status" value="1"/>
</dbReference>
<feature type="binding site" evidence="7">
    <location>
        <position position="229"/>
    </location>
    <ligand>
        <name>Mg(2+)</name>
        <dbReference type="ChEBI" id="CHEBI:18420"/>
    </ligand>
</feature>
<dbReference type="OrthoDB" id="5817230at2759"/>
<evidence type="ECO:0000313" key="10">
    <source>
        <dbReference type="Proteomes" id="UP000193642"/>
    </source>
</evidence>
<sequence>MKIIYKVGFTPSDLKTFHTCLHLNIYTCITTLIAAMDALSIPFGFDPLNPSNDRRSSNMSRASESQGNIGNKYSGLPMIPDPFERKRSGSFVRSNSKSSTLLPVGRDLARQGSIAQTAKHLYDSDREREKRRLDRAGTSRVETPVEIAVKYLLSNSVHQQFITGEGLSEQVVNAIETVWSDCGIQYCYTRSNEYQLLDSCSYLMKNLTRICASNFVPTEEDILHTRIKTTTVTETKFTVEGVLYRVFDVGGQRSERRKWAAHFDNVEAIIFLVAISSYDQACADAEGMNRMIESINVFNSICNHPLFKNTSTILFFNKIDLFREKIKTSPIQSYFPDFHGGENYDEGCLYFEKKFLDLNRVQGKQIFTHFTWATDTKQIAKILKDVRASILKLNLQIVGLQ</sequence>
<protein>
    <submittedName>
        <fullName evidence="9">G-alpha-domain-containing protein</fullName>
    </submittedName>
</protein>
<dbReference type="InterPro" id="IPR001019">
    <property type="entry name" value="Gprotein_alpha_su"/>
</dbReference>
<dbReference type="GO" id="GO:0005737">
    <property type="term" value="C:cytoplasm"/>
    <property type="evidence" value="ECO:0007669"/>
    <property type="project" value="TreeGrafter"/>
</dbReference>
<keyword evidence="3 6" id="KW-0547">Nucleotide-binding</keyword>
<feature type="binding site" evidence="6">
    <location>
        <begin position="317"/>
        <end position="320"/>
    </location>
    <ligand>
        <name>GTP</name>
        <dbReference type="ChEBI" id="CHEBI:37565"/>
    </ligand>
</feature>
<feature type="binding site" evidence="6">
    <location>
        <begin position="248"/>
        <end position="252"/>
    </location>
    <ligand>
        <name>GTP</name>
        <dbReference type="ChEBI" id="CHEBI:37565"/>
    </ligand>
</feature>
<dbReference type="Proteomes" id="UP000193642">
    <property type="component" value="Unassembled WGS sequence"/>
</dbReference>
<dbReference type="InterPro" id="IPR027417">
    <property type="entry name" value="P-loop_NTPase"/>
</dbReference>
<dbReference type="GO" id="GO:0001664">
    <property type="term" value="F:G protein-coupled receptor binding"/>
    <property type="evidence" value="ECO:0007669"/>
    <property type="project" value="TreeGrafter"/>
</dbReference>
<dbReference type="Gene3D" id="1.10.400.10">
    <property type="entry name" value="GI Alpha 1, domain 2-like"/>
    <property type="match status" value="2"/>
</dbReference>
<dbReference type="SMART" id="SM00275">
    <property type="entry name" value="G_alpha"/>
    <property type="match status" value="1"/>
</dbReference>
<accession>A0A1Y2BQB0</accession>
<dbReference type="GO" id="GO:0003924">
    <property type="term" value="F:GTPase activity"/>
    <property type="evidence" value="ECO:0007669"/>
    <property type="project" value="InterPro"/>
</dbReference>
<dbReference type="GO" id="GO:0031683">
    <property type="term" value="F:G-protein beta/gamma-subunit complex binding"/>
    <property type="evidence" value="ECO:0007669"/>
    <property type="project" value="InterPro"/>
</dbReference>
<evidence type="ECO:0000256" key="7">
    <source>
        <dbReference type="PIRSR" id="PIRSR601019-2"/>
    </source>
</evidence>
<evidence type="ECO:0000256" key="1">
    <source>
        <dbReference type="ARBA" id="ARBA00007976"/>
    </source>
</evidence>
<dbReference type="Gene3D" id="3.40.50.300">
    <property type="entry name" value="P-loop containing nucleotide triphosphate hydrolases"/>
    <property type="match status" value="1"/>
</dbReference>
<dbReference type="PRINTS" id="PR00318">
    <property type="entry name" value="GPROTEINA"/>
</dbReference>